<keyword evidence="2" id="KW-0238">DNA-binding</keyword>
<dbReference type="EMBL" id="SJZJ01000019">
    <property type="protein sequence ID" value="TCJ23050.1"/>
    <property type="molecule type" value="Genomic_DNA"/>
</dbReference>
<proteinExistence type="predicted"/>
<feature type="domain" description="Helix-turn-helix" evidence="1">
    <location>
        <begin position="19"/>
        <end position="62"/>
    </location>
</feature>
<name>A0A4R1BYA1_9ACTN</name>
<dbReference type="Pfam" id="PF12728">
    <property type="entry name" value="HTH_17"/>
    <property type="match status" value="1"/>
</dbReference>
<evidence type="ECO:0000259" key="1">
    <source>
        <dbReference type="Pfam" id="PF12728"/>
    </source>
</evidence>
<dbReference type="RefSeq" id="WP_131584390.1">
    <property type="nucleotide sequence ID" value="NZ_SJZJ01000019.1"/>
</dbReference>
<reference evidence="2 3" key="1">
    <citation type="submission" date="2019-03" db="EMBL/GenBank/DDBJ databases">
        <authorList>
            <person name="Kim M.K.M."/>
        </authorList>
    </citation>
    <scope>NUCLEOTIDE SEQUENCE [LARGE SCALE GENOMIC DNA]</scope>
    <source>
        <strain evidence="2 3">18JY15-6</strain>
    </source>
</reference>
<accession>A0A4R1BYA1</accession>
<comment type="caution">
    <text evidence="2">The sequence shown here is derived from an EMBL/GenBank/DDBJ whole genome shotgun (WGS) entry which is preliminary data.</text>
</comment>
<dbReference type="GO" id="GO:0003677">
    <property type="term" value="F:DNA binding"/>
    <property type="evidence" value="ECO:0007669"/>
    <property type="project" value="UniProtKB-KW"/>
</dbReference>
<dbReference type="InterPro" id="IPR041657">
    <property type="entry name" value="HTH_17"/>
</dbReference>
<sequence length="66" mass="7282">MGTATSTAAERRMFQRKPAASYLGIGLRSLDQLAADGQIPKTRIAGRVLYDRVDLDAFIERQKQAS</sequence>
<keyword evidence="3" id="KW-1185">Reference proteome</keyword>
<evidence type="ECO:0000313" key="2">
    <source>
        <dbReference type="EMBL" id="TCJ23050.1"/>
    </source>
</evidence>
<protein>
    <submittedName>
        <fullName evidence="2">DNA-binding protein</fullName>
    </submittedName>
</protein>
<dbReference type="Proteomes" id="UP000295453">
    <property type="component" value="Unassembled WGS sequence"/>
</dbReference>
<gene>
    <name evidence="2" type="ORF">EPD65_11855</name>
</gene>
<dbReference type="OrthoDB" id="4330189at2"/>
<organism evidence="2 3">
    <name type="scientific">Nocardioides jejuensis</name>
    <dbReference type="NCBI Taxonomy" id="2502782"/>
    <lineage>
        <taxon>Bacteria</taxon>
        <taxon>Bacillati</taxon>
        <taxon>Actinomycetota</taxon>
        <taxon>Actinomycetes</taxon>
        <taxon>Propionibacteriales</taxon>
        <taxon>Nocardioidaceae</taxon>
        <taxon>Nocardioides</taxon>
    </lineage>
</organism>
<dbReference type="AlphaFoldDB" id="A0A4R1BYA1"/>
<evidence type="ECO:0000313" key="3">
    <source>
        <dbReference type="Proteomes" id="UP000295453"/>
    </source>
</evidence>